<dbReference type="GO" id="GO:0000981">
    <property type="term" value="F:DNA-binding transcription factor activity, RNA polymerase II-specific"/>
    <property type="evidence" value="ECO:0007669"/>
    <property type="project" value="TreeGrafter"/>
</dbReference>
<protein>
    <submittedName>
        <fullName evidence="9">Zinc finger, C2H2 type</fullName>
    </submittedName>
</protein>
<keyword evidence="3" id="KW-0677">Repeat</keyword>
<keyword evidence="4 7" id="KW-0863">Zinc-finger</keyword>
<dbReference type="Pfam" id="PF00096">
    <property type="entry name" value="zf-C2H2"/>
    <property type="match status" value="2"/>
</dbReference>
<evidence type="ECO:0000256" key="3">
    <source>
        <dbReference type="ARBA" id="ARBA00022737"/>
    </source>
</evidence>
<evidence type="ECO:0000256" key="4">
    <source>
        <dbReference type="ARBA" id="ARBA00022771"/>
    </source>
</evidence>
<name>A0A0C2GT89_9BILA</name>
<feature type="domain" description="C2H2-type" evidence="8">
    <location>
        <begin position="41"/>
        <end position="70"/>
    </location>
</feature>
<evidence type="ECO:0000256" key="1">
    <source>
        <dbReference type="ARBA" id="ARBA00004123"/>
    </source>
</evidence>
<dbReference type="GO" id="GO:0007224">
    <property type="term" value="P:smoothened signaling pathway"/>
    <property type="evidence" value="ECO:0007669"/>
    <property type="project" value="TreeGrafter"/>
</dbReference>
<dbReference type="SMART" id="SM00355">
    <property type="entry name" value="ZnF_C2H2"/>
    <property type="match status" value="2"/>
</dbReference>
<dbReference type="InterPro" id="IPR013087">
    <property type="entry name" value="Znf_C2H2_type"/>
</dbReference>
<dbReference type="PANTHER" id="PTHR45718:SF6">
    <property type="entry name" value="ZINC FINGER PROTEIN GLI2"/>
    <property type="match status" value="1"/>
</dbReference>
<dbReference type="PROSITE" id="PS50157">
    <property type="entry name" value="ZINC_FINGER_C2H2_2"/>
    <property type="match status" value="2"/>
</dbReference>
<comment type="subcellular location">
    <subcellularLocation>
        <location evidence="1">Nucleus</location>
    </subcellularLocation>
</comment>
<dbReference type="Gene3D" id="3.30.160.60">
    <property type="entry name" value="Classic Zinc Finger"/>
    <property type="match status" value="2"/>
</dbReference>
<evidence type="ECO:0000256" key="6">
    <source>
        <dbReference type="ARBA" id="ARBA00023242"/>
    </source>
</evidence>
<keyword evidence="2" id="KW-0479">Metal-binding</keyword>
<dbReference type="GO" id="GO:0000978">
    <property type="term" value="F:RNA polymerase II cis-regulatory region sequence-specific DNA binding"/>
    <property type="evidence" value="ECO:0007669"/>
    <property type="project" value="TreeGrafter"/>
</dbReference>
<dbReference type="FunFam" id="3.30.160.60:FF:000041">
    <property type="entry name" value="Zinc finger protein ZIC 1"/>
    <property type="match status" value="1"/>
</dbReference>
<keyword evidence="6" id="KW-0539">Nucleus</keyword>
<gene>
    <name evidence="9" type="ORF">ANCDUO_07508</name>
</gene>
<proteinExistence type="predicted"/>
<organism evidence="9 10">
    <name type="scientific">Ancylostoma duodenale</name>
    <dbReference type="NCBI Taxonomy" id="51022"/>
    <lineage>
        <taxon>Eukaryota</taxon>
        <taxon>Metazoa</taxon>
        <taxon>Ecdysozoa</taxon>
        <taxon>Nematoda</taxon>
        <taxon>Chromadorea</taxon>
        <taxon>Rhabditida</taxon>
        <taxon>Rhabditina</taxon>
        <taxon>Rhabditomorpha</taxon>
        <taxon>Strongyloidea</taxon>
        <taxon>Ancylostomatidae</taxon>
        <taxon>Ancylostomatinae</taxon>
        <taxon>Ancylostoma</taxon>
    </lineage>
</organism>
<reference evidence="9 10" key="1">
    <citation type="submission" date="2013-12" db="EMBL/GenBank/DDBJ databases">
        <title>Draft genome of the parsitic nematode Ancylostoma duodenale.</title>
        <authorList>
            <person name="Mitreva M."/>
        </authorList>
    </citation>
    <scope>NUCLEOTIDE SEQUENCE [LARGE SCALE GENOMIC DNA]</scope>
    <source>
        <strain evidence="9 10">Zhejiang</strain>
    </source>
</reference>
<evidence type="ECO:0000313" key="10">
    <source>
        <dbReference type="Proteomes" id="UP000054047"/>
    </source>
</evidence>
<keyword evidence="10" id="KW-1185">Reference proteome</keyword>
<accession>A0A0C2GT89</accession>
<evidence type="ECO:0000259" key="8">
    <source>
        <dbReference type="PROSITE" id="PS50157"/>
    </source>
</evidence>
<dbReference type="SUPFAM" id="SSF57667">
    <property type="entry name" value="beta-beta-alpha zinc fingers"/>
    <property type="match status" value="1"/>
</dbReference>
<dbReference type="GO" id="GO:0005634">
    <property type="term" value="C:nucleus"/>
    <property type="evidence" value="ECO:0007669"/>
    <property type="project" value="UniProtKB-SubCell"/>
</dbReference>
<dbReference type="Proteomes" id="UP000054047">
    <property type="component" value="Unassembled WGS sequence"/>
</dbReference>
<evidence type="ECO:0000313" key="9">
    <source>
        <dbReference type="EMBL" id="KIH62209.1"/>
    </source>
</evidence>
<feature type="domain" description="C2H2-type" evidence="8">
    <location>
        <begin position="71"/>
        <end position="100"/>
    </location>
</feature>
<dbReference type="InterPro" id="IPR043359">
    <property type="entry name" value="GLI-like"/>
</dbReference>
<dbReference type="PROSITE" id="PS00028">
    <property type="entry name" value="ZINC_FINGER_C2H2_1"/>
    <property type="match status" value="1"/>
</dbReference>
<evidence type="ECO:0000256" key="2">
    <source>
        <dbReference type="ARBA" id="ARBA00022723"/>
    </source>
</evidence>
<feature type="non-terminal residue" evidence="9">
    <location>
        <position position="1"/>
    </location>
</feature>
<dbReference type="EMBL" id="KN729496">
    <property type="protein sequence ID" value="KIH62209.1"/>
    <property type="molecule type" value="Genomic_DNA"/>
</dbReference>
<dbReference type="InterPro" id="IPR036236">
    <property type="entry name" value="Znf_C2H2_sf"/>
</dbReference>
<keyword evidence="5" id="KW-0862">Zinc</keyword>
<evidence type="ECO:0000256" key="5">
    <source>
        <dbReference type="ARBA" id="ARBA00022833"/>
    </source>
</evidence>
<dbReference type="PANTHER" id="PTHR45718">
    <property type="entry name" value="TRANSCRIPTIONAL ACTIVATOR CUBITUS INTERRUPTUS"/>
    <property type="match status" value="1"/>
</dbReference>
<evidence type="ECO:0000256" key="7">
    <source>
        <dbReference type="PROSITE-ProRule" id="PRU00042"/>
    </source>
</evidence>
<dbReference type="GO" id="GO:0008270">
    <property type="term" value="F:zinc ion binding"/>
    <property type="evidence" value="ECO:0007669"/>
    <property type="project" value="UniProtKB-KW"/>
</dbReference>
<dbReference type="AlphaFoldDB" id="A0A0C2GT89"/>
<dbReference type="OrthoDB" id="5968217at2759"/>
<sequence>LSWNSEKGSFDVEEKIKPYSFVPHVGLSRNLFHAILEEKPFPCPHDGCDKTFANSSDRKKHMHVHTSEKPYECKIKGCKKVYSHPSSLRKHMKVRTSPHVTHLFPATHTFHTRPQIKSAHPLTCYWHLVGLAPISRAFR</sequence>